<dbReference type="AlphaFoldDB" id="A0A2T9YHF9"/>
<keyword evidence="4" id="KW-0498">Mitosis</keyword>
<comment type="similarity">
    <text evidence="1">Belongs to the MPI phosphatase family.</text>
</comment>
<dbReference type="STRING" id="133385.A0A2T9YHF9"/>
<keyword evidence="6" id="KW-0904">Protein phosphatase</keyword>
<dbReference type="SUPFAM" id="SSF52821">
    <property type="entry name" value="Rhodanese/Cell cycle control phosphatase"/>
    <property type="match status" value="1"/>
</dbReference>
<comment type="catalytic activity">
    <reaction evidence="8">
        <text>O-phospho-L-tyrosyl-[protein] + H2O = L-tyrosyl-[protein] + phosphate</text>
        <dbReference type="Rhea" id="RHEA:10684"/>
        <dbReference type="Rhea" id="RHEA-COMP:10136"/>
        <dbReference type="Rhea" id="RHEA-COMP:20101"/>
        <dbReference type="ChEBI" id="CHEBI:15377"/>
        <dbReference type="ChEBI" id="CHEBI:43474"/>
        <dbReference type="ChEBI" id="CHEBI:46858"/>
        <dbReference type="ChEBI" id="CHEBI:61978"/>
        <dbReference type="EC" id="3.1.3.48"/>
    </reaction>
</comment>
<dbReference type="GO" id="GO:0005737">
    <property type="term" value="C:cytoplasm"/>
    <property type="evidence" value="ECO:0007669"/>
    <property type="project" value="TreeGrafter"/>
</dbReference>
<dbReference type="GO" id="GO:0004725">
    <property type="term" value="F:protein tyrosine phosphatase activity"/>
    <property type="evidence" value="ECO:0007669"/>
    <property type="project" value="UniProtKB-EC"/>
</dbReference>
<comment type="caution">
    <text evidence="11">The sequence shown here is derived from an EMBL/GenBank/DDBJ whole genome shotgun (WGS) entry which is preliminary data.</text>
</comment>
<keyword evidence="5" id="KW-0378">Hydrolase</keyword>
<dbReference type="EMBL" id="MBFR01000186">
    <property type="protein sequence ID" value="PVU91786.1"/>
    <property type="molecule type" value="Genomic_DNA"/>
</dbReference>
<evidence type="ECO:0000256" key="8">
    <source>
        <dbReference type="ARBA" id="ARBA00051722"/>
    </source>
</evidence>
<evidence type="ECO:0000256" key="9">
    <source>
        <dbReference type="ARBA" id="ARBA00067190"/>
    </source>
</evidence>
<sequence>MFVTSNIPSDSIHNSSLTAICSENSLISHVPTISDLTDPFASTLSNRAVPFAKNKEIFPLPLSFENKKRAAYLSSFDLFSFKRKLQPDNFYEDNNLFADTDSSIDCFDSFFSDSYPKKQKINNSFNYKTSLEFSPSGLSPFRFSSLSDPGSVMASPTALLKSKTTLTKRNYNFDLPKSPSSAKFIEPSTFESKHSNSEICLSSKFLESKSSVLSSEHPFEYVDPSIVKDLLSDSLPKKFDKHYILDCRFPYEYKGGHISGAINVSNFEVLENLFFKNPPEGNILLVFHCEFSIKRAPSVARFFRKRDRELNHGRYPHLNYPTIYVVRGGYNCFFSKYNNLCNPSQYVKMDDTKHKTDCTLHFTNFEKQFKRTKSATISSSSLVLYSPSSYLSKSSKSHSHKY</sequence>
<evidence type="ECO:0000313" key="11">
    <source>
        <dbReference type="EMBL" id="PVU91786.1"/>
    </source>
</evidence>
<dbReference type="PANTHER" id="PTHR10828">
    <property type="entry name" value="M-PHASE INDUCER PHOSPHATASE DUAL SPECIFICITY PHOSPHATASE CDC25"/>
    <property type="match status" value="1"/>
</dbReference>
<reference evidence="11 12" key="1">
    <citation type="journal article" date="2018" name="MBio">
        <title>Comparative Genomics Reveals the Core Gene Toolbox for the Fungus-Insect Symbiosis.</title>
        <authorList>
            <person name="Wang Y."/>
            <person name="Stata M."/>
            <person name="Wang W."/>
            <person name="Stajich J.E."/>
            <person name="White M.M."/>
            <person name="Moncalvo J.M."/>
        </authorList>
    </citation>
    <scope>NUCLEOTIDE SEQUENCE [LARGE SCALE GENOMIC DNA]</scope>
    <source>
        <strain evidence="11 12">SWE-8-4</strain>
    </source>
</reference>
<evidence type="ECO:0000256" key="1">
    <source>
        <dbReference type="ARBA" id="ARBA00011065"/>
    </source>
</evidence>
<feature type="domain" description="Rhodanese" evidence="10">
    <location>
        <begin position="238"/>
        <end position="342"/>
    </location>
</feature>
<accession>A0A2T9YHF9</accession>
<dbReference type="InterPro" id="IPR001763">
    <property type="entry name" value="Rhodanese-like_dom"/>
</dbReference>
<evidence type="ECO:0000256" key="6">
    <source>
        <dbReference type="ARBA" id="ARBA00022912"/>
    </source>
</evidence>
<evidence type="ECO:0000259" key="10">
    <source>
        <dbReference type="PROSITE" id="PS50206"/>
    </source>
</evidence>
<evidence type="ECO:0000313" key="12">
    <source>
        <dbReference type="Proteomes" id="UP000245383"/>
    </source>
</evidence>
<dbReference type="InterPro" id="IPR000751">
    <property type="entry name" value="MPI_Phosphatase"/>
</dbReference>
<dbReference type="Gene3D" id="3.40.250.10">
    <property type="entry name" value="Rhodanese-like domain"/>
    <property type="match status" value="1"/>
</dbReference>
<keyword evidence="3" id="KW-0132">Cell division</keyword>
<keyword evidence="12" id="KW-1185">Reference proteome</keyword>
<dbReference type="FunFam" id="3.40.250.10:FF:000021">
    <property type="entry name" value="M-phase inducer phosphatase cdc-25.2"/>
    <property type="match status" value="1"/>
</dbReference>
<dbReference type="PROSITE" id="PS50206">
    <property type="entry name" value="RHODANESE_3"/>
    <property type="match status" value="1"/>
</dbReference>
<evidence type="ECO:0000256" key="7">
    <source>
        <dbReference type="ARBA" id="ARBA00023306"/>
    </source>
</evidence>
<organism evidence="11 12">
    <name type="scientific">Smittium simulii</name>
    <dbReference type="NCBI Taxonomy" id="133385"/>
    <lineage>
        <taxon>Eukaryota</taxon>
        <taxon>Fungi</taxon>
        <taxon>Fungi incertae sedis</taxon>
        <taxon>Zoopagomycota</taxon>
        <taxon>Kickxellomycotina</taxon>
        <taxon>Harpellomycetes</taxon>
        <taxon>Harpellales</taxon>
        <taxon>Legeriomycetaceae</taxon>
        <taxon>Smittium</taxon>
    </lineage>
</organism>
<dbReference type="SMART" id="SM00450">
    <property type="entry name" value="RHOD"/>
    <property type="match status" value="1"/>
</dbReference>
<dbReference type="Pfam" id="PF00581">
    <property type="entry name" value="Rhodanese"/>
    <property type="match status" value="1"/>
</dbReference>
<dbReference type="GO" id="GO:0051301">
    <property type="term" value="P:cell division"/>
    <property type="evidence" value="ECO:0007669"/>
    <property type="project" value="UniProtKB-KW"/>
</dbReference>
<evidence type="ECO:0000256" key="3">
    <source>
        <dbReference type="ARBA" id="ARBA00022618"/>
    </source>
</evidence>
<evidence type="ECO:0000256" key="2">
    <source>
        <dbReference type="ARBA" id="ARBA00013064"/>
    </source>
</evidence>
<dbReference type="GO" id="GO:1902751">
    <property type="term" value="P:positive regulation of cell cycle G2/M phase transition"/>
    <property type="evidence" value="ECO:0007669"/>
    <property type="project" value="InterPro"/>
</dbReference>
<dbReference type="EC" id="3.1.3.48" evidence="2"/>
<gene>
    <name evidence="11" type="ORF">BB561_004208</name>
</gene>
<dbReference type="InterPro" id="IPR036873">
    <property type="entry name" value="Rhodanese-like_dom_sf"/>
</dbReference>
<protein>
    <recommendedName>
        <fullName evidence="9">M-phase inducer phosphatase</fullName>
        <ecNumber evidence="2">3.1.3.48</ecNumber>
    </recommendedName>
</protein>
<proteinExistence type="inferred from homology"/>
<evidence type="ECO:0000256" key="4">
    <source>
        <dbReference type="ARBA" id="ARBA00022776"/>
    </source>
</evidence>
<dbReference type="Proteomes" id="UP000245383">
    <property type="component" value="Unassembled WGS sequence"/>
</dbReference>
<dbReference type="OrthoDB" id="26523at2759"/>
<dbReference type="GO" id="GO:0005634">
    <property type="term" value="C:nucleus"/>
    <property type="evidence" value="ECO:0007669"/>
    <property type="project" value="TreeGrafter"/>
</dbReference>
<dbReference type="PRINTS" id="PR00716">
    <property type="entry name" value="MPIPHPHTASE"/>
</dbReference>
<evidence type="ECO:0000256" key="5">
    <source>
        <dbReference type="ARBA" id="ARBA00022801"/>
    </source>
</evidence>
<name>A0A2T9YHF9_9FUNG</name>
<keyword evidence="7" id="KW-0131">Cell cycle</keyword>